<evidence type="ECO:0000313" key="2">
    <source>
        <dbReference type="Proteomes" id="UP000095284"/>
    </source>
</evidence>
<accession>A0A1I7SD73</accession>
<sequence>MPSIHRNNVETPPQPPKHRNLYDTAADLELKPQPPPHRSLTKNEKKMTEDPLDTDEGSDYLTMKPVKRSPTTPPKHQKGTDMVKLYDNPTDAPDG</sequence>
<dbReference type="AlphaFoldDB" id="A0A1I7SD73"/>
<protein>
    <submittedName>
        <fullName evidence="3">Uncharacterized protein</fullName>
    </submittedName>
</protein>
<name>A0A1I7SD73_BURXY</name>
<feature type="region of interest" description="Disordered" evidence="1">
    <location>
        <begin position="1"/>
        <end position="95"/>
    </location>
</feature>
<dbReference type="Proteomes" id="UP000095284">
    <property type="component" value="Unplaced"/>
</dbReference>
<evidence type="ECO:0000313" key="3">
    <source>
        <dbReference type="WBParaSite" id="BXY_1097800.1"/>
    </source>
</evidence>
<organism evidence="2 3">
    <name type="scientific">Bursaphelenchus xylophilus</name>
    <name type="common">Pinewood nematode worm</name>
    <name type="synonym">Aphelenchoides xylophilus</name>
    <dbReference type="NCBI Taxonomy" id="6326"/>
    <lineage>
        <taxon>Eukaryota</taxon>
        <taxon>Metazoa</taxon>
        <taxon>Ecdysozoa</taxon>
        <taxon>Nematoda</taxon>
        <taxon>Chromadorea</taxon>
        <taxon>Rhabditida</taxon>
        <taxon>Tylenchina</taxon>
        <taxon>Tylenchomorpha</taxon>
        <taxon>Aphelenchoidea</taxon>
        <taxon>Aphelenchoididae</taxon>
        <taxon>Bursaphelenchus</taxon>
    </lineage>
</organism>
<reference evidence="3" key="1">
    <citation type="submission" date="2016-11" db="UniProtKB">
        <authorList>
            <consortium name="WormBaseParasite"/>
        </authorList>
    </citation>
    <scope>IDENTIFICATION</scope>
</reference>
<dbReference type="WBParaSite" id="BXY_1097800.1">
    <property type="protein sequence ID" value="BXY_1097800.1"/>
    <property type="gene ID" value="BXY_1097800"/>
</dbReference>
<feature type="compositionally biased region" description="Polar residues" evidence="1">
    <location>
        <begin position="1"/>
        <end position="11"/>
    </location>
</feature>
<dbReference type="eggNOG" id="KOG1219">
    <property type="taxonomic scope" value="Eukaryota"/>
</dbReference>
<proteinExistence type="predicted"/>
<evidence type="ECO:0000256" key="1">
    <source>
        <dbReference type="SAM" id="MobiDB-lite"/>
    </source>
</evidence>